<dbReference type="GO" id="GO:0030313">
    <property type="term" value="C:cell envelope"/>
    <property type="evidence" value="ECO:0007669"/>
    <property type="project" value="UniProtKB-SubCell"/>
</dbReference>
<name>A0A5S4FIQ7_9ACTN</name>
<evidence type="ECO:0000313" key="7">
    <source>
        <dbReference type="Proteomes" id="UP000309128"/>
    </source>
</evidence>
<reference evidence="6 7" key="1">
    <citation type="submission" date="2019-05" db="EMBL/GenBank/DDBJ databases">
        <title>Draft genome sequence of Nonomuraea turkmeniaca DSM 43926.</title>
        <authorList>
            <person name="Saricaoglu S."/>
            <person name="Isik K."/>
        </authorList>
    </citation>
    <scope>NUCLEOTIDE SEQUENCE [LARGE SCALE GENOMIC DNA]</scope>
    <source>
        <strain evidence="6 7">DSM 43926</strain>
    </source>
</reference>
<dbReference type="OrthoDB" id="3268648at2"/>
<accession>A0A5S4FIQ7</accession>
<evidence type="ECO:0000256" key="4">
    <source>
        <dbReference type="SAM" id="Phobius"/>
    </source>
</evidence>
<dbReference type="InterPro" id="IPR036365">
    <property type="entry name" value="PGBD-like_sf"/>
</dbReference>
<sequence length="384" mass="40030">MMLDSEIEAPVGRESSDTPAGTPRRRRRRGRVLLGATAVLAVAVAGGVYVLQNGQSKPPPAPPALPTAPVIRTDMVNVRNMDGTLGYDGSYTVLAGGSGRITWVPDAGDVITRGERVYEVNGHRVPLFYGSAPLWRDLRQGVTKGRDVLELERNLKALGYAKGLDMTVDRTFTWTTARAIRKWQADMNVTRTGVMKMDDVVMQSGAIRVTDVKAVPGANAGGTVLTASGTERIVTVALPVSEQTIARKGGKVRIVLPGGKTATGRVSSVGKVATAGTTTAQSQTGQGTETATIPVYISLDKKRSAGGLDTAPVTVGFAGTAHKDVLAVPVNALLAAADGSYSVNVVNAAGAVSSVPVKLGIFDGDNVEVTGDLTEGMKVQVPRS</sequence>
<gene>
    <name evidence="6" type="ORF">ETD86_18685</name>
</gene>
<dbReference type="Gene3D" id="2.40.420.20">
    <property type="match status" value="1"/>
</dbReference>
<evidence type="ECO:0000259" key="5">
    <source>
        <dbReference type="Pfam" id="PF01471"/>
    </source>
</evidence>
<organism evidence="6 7">
    <name type="scientific">Nonomuraea turkmeniaca</name>
    <dbReference type="NCBI Taxonomy" id="103838"/>
    <lineage>
        <taxon>Bacteria</taxon>
        <taxon>Bacillati</taxon>
        <taxon>Actinomycetota</taxon>
        <taxon>Actinomycetes</taxon>
        <taxon>Streptosporangiales</taxon>
        <taxon>Streptosporangiaceae</taxon>
        <taxon>Nonomuraea</taxon>
    </lineage>
</organism>
<comment type="subcellular location">
    <subcellularLocation>
        <location evidence="1">Cell envelope</location>
    </subcellularLocation>
</comment>
<dbReference type="PANTHER" id="PTHR32347">
    <property type="entry name" value="EFFLUX SYSTEM COMPONENT YKNX-RELATED"/>
    <property type="match status" value="1"/>
</dbReference>
<dbReference type="InterPro" id="IPR002477">
    <property type="entry name" value="Peptidoglycan-bd-like"/>
</dbReference>
<dbReference type="Pfam" id="PF01471">
    <property type="entry name" value="PG_binding_1"/>
    <property type="match status" value="1"/>
</dbReference>
<protein>
    <submittedName>
        <fullName evidence="6">Peptidoglycan-binding protein</fullName>
    </submittedName>
</protein>
<proteinExistence type="predicted"/>
<dbReference type="InterPro" id="IPR050465">
    <property type="entry name" value="UPF0194_transport"/>
</dbReference>
<keyword evidence="4" id="KW-0812">Transmembrane</keyword>
<dbReference type="EMBL" id="VCKY01000057">
    <property type="protein sequence ID" value="TMR20495.1"/>
    <property type="molecule type" value="Genomic_DNA"/>
</dbReference>
<dbReference type="RefSeq" id="WP_138667435.1">
    <property type="nucleotide sequence ID" value="NZ_VCKY01000057.1"/>
</dbReference>
<evidence type="ECO:0000256" key="1">
    <source>
        <dbReference type="ARBA" id="ARBA00004196"/>
    </source>
</evidence>
<evidence type="ECO:0000256" key="3">
    <source>
        <dbReference type="SAM" id="MobiDB-lite"/>
    </source>
</evidence>
<dbReference type="SUPFAM" id="SSF47090">
    <property type="entry name" value="PGBD-like"/>
    <property type="match status" value="1"/>
</dbReference>
<dbReference type="AlphaFoldDB" id="A0A5S4FIQ7"/>
<keyword evidence="2" id="KW-0175">Coiled coil</keyword>
<dbReference type="Proteomes" id="UP000309128">
    <property type="component" value="Unassembled WGS sequence"/>
</dbReference>
<dbReference type="PANTHER" id="PTHR32347:SF27">
    <property type="entry name" value="RND EFFLUX PUMP MEMBRANE FUSION PROTEIN BARREL-SANDWICH DOMAIN-CONTAINING PROTEIN"/>
    <property type="match status" value="1"/>
</dbReference>
<feature type="transmembrane region" description="Helical" evidence="4">
    <location>
        <begin position="32"/>
        <end position="51"/>
    </location>
</feature>
<evidence type="ECO:0000256" key="2">
    <source>
        <dbReference type="ARBA" id="ARBA00023054"/>
    </source>
</evidence>
<comment type="caution">
    <text evidence="6">The sequence shown here is derived from an EMBL/GenBank/DDBJ whole genome shotgun (WGS) entry which is preliminary data.</text>
</comment>
<feature type="region of interest" description="Disordered" evidence="3">
    <location>
        <begin position="1"/>
        <end position="29"/>
    </location>
</feature>
<dbReference type="Gene3D" id="1.10.101.10">
    <property type="entry name" value="PGBD-like superfamily/PGBD"/>
    <property type="match status" value="1"/>
</dbReference>
<evidence type="ECO:0000313" key="6">
    <source>
        <dbReference type="EMBL" id="TMR20495.1"/>
    </source>
</evidence>
<keyword evidence="4" id="KW-0472">Membrane</keyword>
<feature type="domain" description="Peptidoglycan binding-like" evidence="5">
    <location>
        <begin position="145"/>
        <end position="195"/>
    </location>
</feature>
<keyword evidence="7" id="KW-1185">Reference proteome</keyword>
<dbReference type="InterPro" id="IPR036366">
    <property type="entry name" value="PGBDSf"/>
</dbReference>
<keyword evidence="4" id="KW-1133">Transmembrane helix</keyword>